<dbReference type="RefSeq" id="WP_212225589.1">
    <property type="nucleotide sequence ID" value="NZ_JAGUCN010000002.1"/>
</dbReference>
<evidence type="ECO:0000256" key="2">
    <source>
        <dbReference type="ARBA" id="ARBA00006275"/>
    </source>
</evidence>
<dbReference type="Gene3D" id="1.25.40.390">
    <property type="match status" value="1"/>
</dbReference>
<name>A0ABS5K645_9BACT</name>
<organism evidence="9 10">
    <name type="scientific">Carboxylicivirga mesophila</name>
    <dbReference type="NCBI Taxonomy" id="1166478"/>
    <lineage>
        <taxon>Bacteria</taxon>
        <taxon>Pseudomonadati</taxon>
        <taxon>Bacteroidota</taxon>
        <taxon>Bacteroidia</taxon>
        <taxon>Marinilabiliales</taxon>
        <taxon>Marinilabiliaceae</taxon>
        <taxon>Carboxylicivirga</taxon>
    </lineage>
</organism>
<dbReference type="Proteomes" id="UP000721861">
    <property type="component" value="Unassembled WGS sequence"/>
</dbReference>
<comment type="similarity">
    <text evidence="2">Belongs to the SusD family.</text>
</comment>
<feature type="domain" description="RagB/SusD" evidence="7">
    <location>
        <begin position="340"/>
        <end position="436"/>
    </location>
</feature>
<comment type="subcellular location">
    <subcellularLocation>
        <location evidence="1">Cell outer membrane</location>
    </subcellularLocation>
</comment>
<keyword evidence="3 6" id="KW-0732">Signal</keyword>
<accession>A0ABS5K645</accession>
<keyword evidence="10" id="KW-1185">Reference proteome</keyword>
<proteinExistence type="inferred from homology"/>
<feature type="signal peptide" evidence="6">
    <location>
        <begin position="1"/>
        <end position="20"/>
    </location>
</feature>
<evidence type="ECO:0000313" key="9">
    <source>
        <dbReference type="EMBL" id="MBS2210445.1"/>
    </source>
</evidence>
<evidence type="ECO:0000259" key="8">
    <source>
        <dbReference type="Pfam" id="PF14322"/>
    </source>
</evidence>
<sequence>MKNKILIVFAALILVLPSCEDWMDVQPKSEVDQIELFQSEEGYFDALNGVYLMLGDANLYGDKLTMSFMDVLAQNYFIPTGHNYIDLVFHNYETEFGEGAIAGIWNKAYNTIANCNNIIEHLKADDASKFGSNNRNYILGESLAIRAMLHFDLLRLFNAPFLSNPEFIGIPYVDEFKIEVTEQSATSEALSFVVKDLKEAYELLKDDEVKNLTEAAGTYRENRLNYYAVAGLLARVYLYQQDYTNAAIYADEVIASERFQWINPSAILGDKDYVFYPELMMGLYDTRVGETSRNYFVHVDGTQPNELICSDRSATWYEGDDIRFKNWFEVVSTMDGDKRFMKKFNRPKEEEQAQYYQDPVLPLVKLSEMYLILAECKAKNSLPEGIQILNQMKTERRTSLLDEAIDEATFMTELSKEYEREFYGEGQLFFYYKRMNMSIIIGADGSNMAMDDARYTLPLPADEVQFGGRVTN</sequence>
<evidence type="ECO:0000259" key="7">
    <source>
        <dbReference type="Pfam" id="PF07980"/>
    </source>
</evidence>
<evidence type="ECO:0000256" key="4">
    <source>
        <dbReference type="ARBA" id="ARBA00023136"/>
    </source>
</evidence>
<evidence type="ECO:0000256" key="5">
    <source>
        <dbReference type="ARBA" id="ARBA00023237"/>
    </source>
</evidence>
<evidence type="ECO:0000256" key="6">
    <source>
        <dbReference type="SAM" id="SignalP"/>
    </source>
</evidence>
<dbReference type="InterPro" id="IPR033985">
    <property type="entry name" value="SusD-like_N"/>
</dbReference>
<feature type="domain" description="SusD-like N-terminal" evidence="8">
    <location>
        <begin position="21"/>
        <end position="238"/>
    </location>
</feature>
<comment type="caution">
    <text evidence="9">The sequence shown here is derived from an EMBL/GenBank/DDBJ whole genome shotgun (WGS) entry which is preliminary data.</text>
</comment>
<evidence type="ECO:0000256" key="3">
    <source>
        <dbReference type="ARBA" id="ARBA00022729"/>
    </source>
</evidence>
<evidence type="ECO:0000313" key="10">
    <source>
        <dbReference type="Proteomes" id="UP000721861"/>
    </source>
</evidence>
<dbReference type="InterPro" id="IPR011990">
    <property type="entry name" value="TPR-like_helical_dom_sf"/>
</dbReference>
<evidence type="ECO:0000256" key="1">
    <source>
        <dbReference type="ARBA" id="ARBA00004442"/>
    </source>
</evidence>
<dbReference type="Gene3D" id="2.20.20.130">
    <property type="match status" value="1"/>
</dbReference>
<protein>
    <submittedName>
        <fullName evidence="9">RagB/SusD family nutrient uptake outer membrane protein</fullName>
    </submittedName>
</protein>
<keyword evidence="4" id="KW-0472">Membrane</keyword>
<feature type="chain" id="PRO_5045836102" evidence="6">
    <location>
        <begin position="21"/>
        <end position="472"/>
    </location>
</feature>
<dbReference type="Gene3D" id="1.25.40.900">
    <property type="match status" value="1"/>
</dbReference>
<keyword evidence="5" id="KW-0998">Cell outer membrane</keyword>
<reference evidence="9 10" key="1">
    <citation type="journal article" date="2014" name="Int. J. Syst. Evol. Microbiol.">
        <title>Carboxylicivirga gen. nov. in the family Marinilabiliaceae with two novel species, Carboxylicivirga mesophila sp. nov. and Carboxylicivirga taeanensis sp. nov., and reclassification of Cytophaga fermentans as Saccharicrinis fermentans gen. nov., comb. nov.</title>
        <authorList>
            <person name="Yang S.H."/>
            <person name="Seo H.S."/>
            <person name="Woo J.H."/>
            <person name="Oh H.M."/>
            <person name="Jang H."/>
            <person name="Lee J.H."/>
            <person name="Kim S.J."/>
            <person name="Kwon K.K."/>
        </authorList>
    </citation>
    <scope>NUCLEOTIDE SEQUENCE [LARGE SCALE GENOMIC DNA]</scope>
    <source>
        <strain evidence="9 10">JCM 18290</strain>
    </source>
</reference>
<gene>
    <name evidence="9" type="ORF">KEM09_03485</name>
</gene>
<dbReference type="EMBL" id="JAGUCN010000002">
    <property type="protein sequence ID" value="MBS2210445.1"/>
    <property type="molecule type" value="Genomic_DNA"/>
</dbReference>
<dbReference type="Pfam" id="PF07980">
    <property type="entry name" value="SusD_RagB"/>
    <property type="match status" value="1"/>
</dbReference>
<dbReference type="InterPro" id="IPR012944">
    <property type="entry name" value="SusD_RagB_dom"/>
</dbReference>
<dbReference type="SUPFAM" id="SSF48452">
    <property type="entry name" value="TPR-like"/>
    <property type="match status" value="1"/>
</dbReference>
<dbReference type="Pfam" id="PF14322">
    <property type="entry name" value="SusD-like_3"/>
    <property type="match status" value="1"/>
</dbReference>